<name>A0A4Q2US80_9BACT</name>
<dbReference type="Proteomes" id="UP000290407">
    <property type="component" value="Unassembled WGS sequence"/>
</dbReference>
<dbReference type="AlphaFoldDB" id="A0A4Q2US80"/>
<evidence type="ECO:0000313" key="2">
    <source>
        <dbReference type="Proteomes" id="UP000290407"/>
    </source>
</evidence>
<gene>
    <name evidence="1" type="ORF">EQG79_00785</name>
</gene>
<comment type="caution">
    <text evidence="1">The sequence shown here is derived from an EMBL/GenBank/DDBJ whole genome shotgun (WGS) entry which is preliminary data.</text>
</comment>
<dbReference type="EMBL" id="SBLB01000001">
    <property type="protein sequence ID" value="RYC70721.1"/>
    <property type="molecule type" value="Genomic_DNA"/>
</dbReference>
<protein>
    <recommendedName>
        <fullName evidence="3">XRE family transcriptional regulator</fullName>
    </recommendedName>
</protein>
<accession>A0A4Q2US80</accession>
<keyword evidence="2" id="KW-1185">Reference proteome</keyword>
<proteinExistence type="predicted"/>
<organism evidence="1 2">
    <name type="scientific">Spirosoma sordidisoli</name>
    <dbReference type="NCBI Taxonomy" id="2502893"/>
    <lineage>
        <taxon>Bacteria</taxon>
        <taxon>Pseudomonadati</taxon>
        <taxon>Bacteroidota</taxon>
        <taxon>Cytophagia</taxon>
        <taxon>Cytophagales</taxon>
        <taxon>Cytophagaceae</taxon>
        <taxon>Spirosoma</taxon>
    </lineage>
</organism>
<evidence type="ECO:0008006" key="3">
    <source>
        <dbReference type="Google" id="ProtNLM"/>
    </source>
</evidence>
<reference evidence="1 2" key="1">
    <citation type="submission" date="2019-01" db="EMBL/GenBank/DDBJ databases">
        <title>Spirosoma flava sp. nov., a propanil-degrading bacterium isolated from herbicide-contaminated soil.</title>
        <authorList>
            <person name="Zhang L."/>
            <person name="Jiang J.-D."/>
        </authorList>
    </citation>
    <scope>NUCLEOTIDE SEQUENCE [LARGE SCALE GENOMIC DNA]</scope>
    <source>
        <strain evidence="1 2">TY50</strain>
    </source>
</reference>
<dbReference type="RefSeq" id="WP_129598987.1">
    <property type="nucleotide sequence ID" value="NZ_SBLB01000001.1"/>
</dbReference>
<sequence>MTEAENLKAWFTENRRKLVSVKAVEEMAGVPASTLKHFLDGRRAIPEHHLENIENVLSTIGYQSIEQRNFL</sequence>
<evidence type="ECO:0000313" key="1">
    <source>
        <dbReference type="EMBL" id="RYC70721.1"/>
    </source>
</evidence>